<keyword evidence="1" id="KW-0496">Mitochondrion</keyword>
<organism evidence="1">
    <name type="scientific">Utricularia reniformis</name>
    <dbReference type="NCBI Taxonomy" id="192314"/>
    <lineage>
        <taxon>Eukaryota</taxon>
        <taxon>Viridiplantae</taxon>
        <taxon>Streptophyta</taxon>
        <taxon>Embryophyta</taxon>
        <taxon>Tracheophyta</taxon>
        <taxon>Spermatophyta</taxon>
        <taxon>Magnoliopsida</taxon>
        <taxon>eudicotyledons</taxon>
        <taxon>Gunneridae</taxon>
        <taxon>Pentapetalae</taxon>
        <taxon>asterids</taxon>
        <taxon>lamiids</taxon>
        <taxon>Lamiales</taxon>
        <taxon>Lentibulariaceae</taxon>
        <taxon>Utricularia</taxon>
    </lineage>
</organism>
<reference evidence="1" key="1">
    <citation type="submission" date="2017-03" db="EMBL/GenBank/DDBJ databases">
        <title>The mitochondrial genome of the carnivorous plant Utricularia reniformis (Lentibulariaceae): structure, comparative analysis and evolutionary landmarks.</title>
        <authorList>
            <person name="Silva S.R."/>
            <person name="Alvarenga D.O."/>
            <person name="Michael T.P."/>
            <person name="Miranda V.F.O."/>
            <person name="Varani A.M."/>
        </authorList>
    </citation>
    <scope>NUCLEOTIDE SEQUENCE</scope>
</reference>
<dbReference type="EMBL" id="KY774314">
    <property type="protein sequence ID" value="ART31274.1"/>
    <property type="molecule type" value="Genomic_DNA"/>
</dbReference>
<evidence type="ECO:0000313" key="1">
    <source>
        <dbReference type="EMBL" id="ART31274.1"/>
    </source>
</evidence>
<proteinExistence type="predicted"/>
<sequence>MDHFFRRQKTNLESIFSASHLEFKRIQAIGIRLKHRKASPTCFKLKWPIIHCMTFLRPH</sequence>
<protein>
    <submittedName>
        <fullName evidence="1">Uncharacterized protein</fullName>
    </submittedName>
</protein>
<accession>A0A1Y0B1L4</accession>
<geneLocation type="mitochondrion" evidence="1"/>
<name>A0A1Y0B1L4_9LAMI</name>
<dbReference type="AlphaFoldDB" id="A0A1Y0B1L4"/>
<gene>
    <name evidence="1" type="ORF">AEK19_MT1051</name>
</gene>